<dbReference type="EnsemblPlants" id="Kaladp0048s0963.1.v1.1">
    <property type="protein sequence ID" value="Kaladp0048s0963.1.v1.1.CDS.1"/>
    <property type="gene ID" value="Kaladp0048s0963.v1.1"/>
</dbReference>
<dbReference type="Proteomes" id="UP000594263">
    <property type="component" value="Unplaced"/>
</dbReference>
<evidence type="ECO:0000256" key="1">
    <source>
        <dbReference type="SAM" id="SignalP"/>
    </source>
</evidence>
<feature type="chain" id="PRO_5029639235" evidence="1">
    <location>
        <begin position="28"/>
        <end position="90"/>
    </location>
</feature>
<sequence>MAANVKARWVVLAVFILFLVLQPQASSARLLSSDLIILPVDKQQQVEVEVGAPNTRFAGRKYAPLVLNMLPKSVRVPPSGPSKGTNGMEN</sequence>
<reference evidence="2" key="1">
    <citation type="submission" date="2021-01" db="UniProtKB">
        <authorList>
            <consortium name="EnsemblPlants"/>
        </authorList>
    </citation>
    <scope>IDENTIFICATION</scope>
</reference>
<keyword evidence="1" id="KW-0732">Signal</keyword>
<proteinExistence type="predicted"/>
<organism evidence="2 3">
    <name type="scientific">Kalanchoe fedtschenkoi</name>
    <name type="common">Lavender scallops</name>
    <name type="synonym">South American air plant</name>
    <dbReference type="NCBI Taxonomy" id="63787"/>
    <lineage>
        <taxon>Eukaryota</taxon>
        <taxon>Viridiplantae</taxon>
        <taxon>Streptophyta</taxon>
        <taxon>Embryophyta</taxon>
        <taxon>Tracheophyta</taxon>
        <taxon>Spermatophyta</taxon>
        <taxon>Magnoliopsida</taxon>
        <taxon>eudicotyledons</taxon>
        <taxon>Gunneridae</taxon>
        <taxon>Pentapetalae</taxon>
        <taxon>Saxifragales</taxon>
        <taxon>Crassulaceae</taxon>
        <taxon>Kalanchoe</taxon>
    </lineage>
</organism>
<evidence type="ECO:0000313" key="3">
    <source>
        <dbReference type="Proteomes" id="UP000594263"/>
    </source>
</evidence>
<accession>A0A7N0U072</accession>
<protein>
    <submittedName>
        <fullName evidence="2">Uncharacterized protein</fullName>
    </submittedName>
</protein>
<dbReference type="OMA" id="IFLMIAC"/>
<feature type="signal peptide" evidence="1">
    <location>
        <begin position="1"/>
        <end position="27"/>
    </location>
</feature>
<dbReference type="Gramene" id="Kaladp0048s0963.1.v1.1">
    <property type="protein sequence ID" value="Kaladp0048s0963.1.v1.1.CDS.1"/>
    <property type="gene ID" value="Kaladp0048s0963.v1.1"/>
</dbReference>
<name>A0A7N0U072_KALFE</name>
<dbReference type="AlphaFoldDB" id="A0A7N0U072"/>
<evidence type="ECO:0000313" key="2">
    <source>
        <dbReference type="EnsemblPlants" id="Kaladp0048s0963.1.v1.1.CDS.1"/>
    </source>
</evidence>
<keyword evidence="3" id="KW-1185">Reference proteome</keyword>